<dbReference type="EMBL" id="BRZM01003569">
    <property type="protein sequence ID" value="GLD49712.1"/>
    <property type="molecule type" value="Genomic_DNA"/>
</dbReference>
<dbReference type="Gene3D" id="3.40.50.300">
    <property type="entry name" value="P-loop containing nucleotide triphosphate hydrolases"/>
    <property type="match status" value="1"/>
</dbReference>
<dbReference type="InterPro" id="IPR027417">
    <property type="entry name" value="P-loop_NTPase"/>
</dbReference>
<keyword evidence="7" id="KW-1185">Reference proteome</keyword>
<dbReference type="AlphaFoldDB" id="A0AAD3QYS9"/>
<dbReference type="GO" id="GO:0019205">
    <property type="term" value="F:nucleobase-containing compound kinase activity"/>
    <property type="evidence" value="ECO:0007669"/>
    <property type="project" value="InterPro"/>
</dbReference>
<dbReference type="GO" id="GO:0005524">
    <property type="term" value="F:ATP binding"/>
    <property type="evidence" value="ECO:0007669"/>
    <property type="project" value="InterPro"/>
</dbReference>
<evidence type="ECO:0000313" key="7">
    <source>
        <dbReference type="Proteomes" id="UP001279410"/>
    </source>
</evidence>
<dbReference type="HAMAP" id="MF_00235">
    <property type="entry name" value="Adenylate_kinase_Adk"/>
    <property type="match status" value="1"/>
</dbReference>
<dbReference type="PROSITE" id="PS00113">
    <property type="entry name" value="ADENYLATE_KINASE"/>
    <property type="match status" value="1"/>
</dbReference>
<dbReference type="CDD" id="cd01428">
    <property type="entry name" value="ADK"/>
    <property type="match status" value="1"/>
</dbReference>
<evidence type="ECO:0000256" key="3">
    <source>
        <dbReference type="ARBA" id="ARBA00022777"/>
    </source>
</evidence>
<name>A0AAD3QYS9_LATJO</name>
<dbReference type="SUPFAM" id="SSF52540">
    <property type="entry name" value="P-loop containing nucleoside triphosphate hydrolases"/>
    <property type="match status" value="1"/>
</dbReference>
<dbReference type="InterPro" id="IPR000850">
    <property type="entry name" value="Adenylat/UMP-CMP_kin"/>
</dbReference>
<evidence type="ECO:0000256" key="4">
    <source>
        <dbReference type="RuleBase" id="RU003330"/>
    </source>
</evidence>
<sequence>MAKLFRAAIMGPPGSGKGTISKRIAQSFGLQYLSSGHYLREGIAANTEAGVLVKTYVERGMLVPDHVMTRLMLPRLEQLSGQSWLLDGFPRTLAQAVALNNLYQLDLVISLNIPYETLRERLSDRWIHPASGRVYNMGFNPPRVQPLTGGECKSRSVSVNGAGVPAVSPPRHRRRSRENGESAPQVLSKNPVFIIKRLAMLRTALLVSMTNSARYITPPASHVTYRLVEAYKKKTSYDGYSLCSWSWRRQLRYRRRAAAATAAATHSGSIAACRTRAQARERGGLQHLDSSGKTHSPPPATWMAIVR</sequence>
<dbReference type="GO" id="GO:0006139">
    <property type="term" value="P:nucleobase-containing compound metabolic process"/>
    <property type="evidence" value="ECO:0007669"/>
    <property type="project" value="InterPro"/>
</dbReference>
<accession>A0AAD3QYS9</accession>
<protein>
    <submittedName>
        <fullName evidence="6">Adenylate kinase 4, mitochondrial</fullName>
    </submittedName>
</protein>
<dbReference type="PANTHER" id="PTHR23359">
    <property type="entry name" value="NUCLEOTIDE KINASE"/>
    <property type="match status" value="1"/>
</dbReference>
<keyword evidence="3 4" id="KW-0418">Kinase</keyword>
<evidence type="ECO:0000256" key="2">
    <source>
        <dbReference type="ARBA" id="ARBA00022741"/>
    </source>
</evidence>
<gene>
    <name evidence="6" type="ORF">AKAME5_002757400</name>
</gene>
<dbReference type="Pfam" id="PF00406">
    <property type="entry name" value="ADK"/>
    <property type="match status" value="1"/>
</dbReference>
<evidence type="ECO:0000256" key="5">
    <source>
        <dbReference type="SAM" id="MobiDB-lite"/>
    </source>
</evidence>
<comment type="similarity">
    <text evidence="4">Belongs to the adenylate kinase family.</text>
</comment>
<comment type="caution">
    <text evidence="6">The sequence shown here is derived from an EMBL/GenBank/DDBJ whole genome shotgun (WGS) entry which is preliminary data.</text>
</comment>
<keyword evidence="1 4" id="KW-0808">Transferase</keyword>
<organism evidence="6 7">
    <name type="scientific">Lates japonicus</name>
    <name type="common">Japanese lates</name>
    <dbReference type="NCBI Taxonomy" id="270547"/>
    <lineage>
        <taxon>Eukaryota</taxon>
        <taxon>Metazoa</taxon>
        <taxon>Chordata</taxon>
        <taxon>Craniata</taxon>
        <taxon>Vertebrata</taxon>
        <taxon>Euteleostomi</taxon>
        <taxon>Actinopterygii</taxon>
        <taxon>Neopterygii</taxon>
        <taxon>Teleostei</taxon>
        <taxon>Neoteleostei</taxon>
        <taxon>Acanthomorphata</taxon>
        <taxon>Carangaria</taxon>
        <taxon>Carangaria incertae sedis</taxon>
        <taxon>Centropomidae</taxon>
        <taxon>Lates</taxon>
    </lineage>
</organism>
<keyword evidence="2" id="KW-0547">Nucleotide-binding</keyword>
<dbReference type="InterPro" id="IPR033690">
    <property type="entry name" value="Adenylat_kinase_CS"/>
</dbReference>
<feature type="region of interest" description="Disordered" evidence="5">
    <location>
        <begin position="155"/>
        <end position="184"/>
    </location>
</feature>
<dbReference type="PRINTS" id="PR00094">
    <property type="entry name" value="ADENYLTKNASE"/>
</dbReference>
<dbReference type="Proteomes" id="UP001279410">
    <property type="component" value="Unassembled WGS sequence"/>
</dbReference>
<proteinExistence type="inferred from homology"/>
<evidence type="ECO:0000313" key="6">
    <source>
        <dbReference type="EMBL" id="GLD49712.1"/>
    </source>
</evidence>
<reference evidence="6" key="1">
    <citation type="submission" date="2022-08" db="EMBL/GenBank/DDBJ databases">
        <title>Genome sequencing of akame (Lates japonicus).</title>
        <authorList>
            <person name="Hashiguchi Y."/>
            <person name="Takahashi H."/>
        </authorList>
    </citation>
    <scope>NUCLEOTIDE SEQUENCE</scope>
    <source>
        <strain evidence="6">Kochi</strain>
    </source>
</reference>
<feature type="region of interest" description="Disordered" evidence="5">
    <location>
        <begin position="281"/>
        <end position="300"/>
    </location>
</feature>
<evidence type="ECO:0000256" key="1">
    <source>
        <dbReference type="ARBA" id="ARBA00022679"/>
    </source>
</evidence>